<dbReference type="EMBL" id="QGMK01000228">
    <property type="protein sequence ID" value="TVY83136.1"/>
    <property type="molecule type" value="Genomic_DNA"/>
</dbReference>
<evidence type="ECO:0000313" key="2">
    <source>
        <dbReference type="EMBL" id="TVY83136.1"/>
    </source>
</evidence>
<sequence length="210" mass="24452">MSSLSGSDSAFGSNFMTRELYLGGPAITFTVGTEARGHKHFHVPLSILAEYSMFFYDLHYHCNLMEVEGLKFDLMDIDPQIFNRFTIWLYYQGIYVDEGIAQPLDYYEQVEQLWTLADKYRVPQLQRQAENVAISLLKSLQEQYDFDVVGYWHCIYHNSYVGSPQRRFIAGQCAFLVRSCREKCLDPEMIHPALRGDIVDIVRNLYPQFS</sequence>
<evidence type="ECO:0000313" key="3">
    <source>
        <dbReference type="Proteomes" id="UP000469558"/>
    </source>
</evidence>
<evidence type="ECO:0000259" key="1">
    <source>
        <dbReference type="Pfam" id="PF00651"/>
    </source>
</evidence>
<protein>
    <recommendedName>
        <fullName evidence="1">BTB domain-containing protein</fullName>
    </recommendedName>
</protein>
<dbReference type="Proteomes" id="UP000469558">
    <property type="component" value="Unassembled WGS sequence"/>
</dbReference>
<organism evidence="2 3">
    <name type="scientific">Lachnellula suecica</name>
    <dbReference type="NCBI Taxonomy" id="602035"/>
    <lineage>
        <taxon>Eukaryota</taxon>
        <taxon>Fungi</taxon>
        <taxon>Dikarya</taxon>
        <taxon>Ascomycota</taxon>
        <taxon>Pezizomycotina</taxon>
        <taxon>Leotiomycetes</taxon>
        <taxon>Helotiales</taxon>
        <taxon>Lachnaceae</taxon>
        <taxon>Lachnellula</taxon>
    </lineage>
</organism>
<dbReference type="OrthoDB" id="194443at2759"/>
<name>A0A8T9CCZ0_9HELO</name>
<dbReference type="AlphaFoldDB" id="A0A8T9CCZ0"/>
<dbReference type="Gene3D" id="3.30.710.10">
    <property type="entry name" value="Potassium Channel Kv1.1, Chain A"/>
    <property type="match status" value="1"/>
</dbReference>
<gene>
    <name evidence="2" type="ORF">LSUE1_G003454</name>
</gene>
<dbReference type="Pfam" id="PF00651">
    <property type="entry name" value="BTB"/>
    <property type="match status" value="1"/>
</dbReference>
<dbReference type="SUPFAM" id="SSF54695">
    <property type="entry name" value="POZ domain"/>
    <property type="match status" value="1"/>
</dbReference>
<dbReference type="PANTHER" id="PTHR47843:SF3">
    <property type="entry name" value="BTB DOMAIN-CONTAINING PROTEIN"/>
    <property type="match status" value="1"/>
</dbReference>
<dbReference type="InterPro" id="IPR000210">
    <property type="entry name" value="BTB/POZ_dom"/>
</dbReference>
<dbReference type="InterPro" id="IPR011333">
    <property type="entry name" value="SKP1/BTB/POZ_sf"/>
</dbReference>
<dbReference type="CDD" id="cd18186">
    <property type="entry name" value="BTB_POZ_ZBTB_KLHL-like"/>
    <property type="match status" value="1"/>
</dbReference>
<reference evidence="2 3" key="1">
    <citation type="submission" date="2018-05" db="EMBL/GenBank/DDBJ databases">
        <title>Genome sequencing and assembly of the regulated plant pathogen Lachnellula willkommii and related sister species for the development of diagnostic species identification markers.</title>
        <authorList>
            <person name="Giroux E."/>
            <person name="Bilodeau G."/>
        </authorList>
    </citation>
    <scope>NUCLEOTIDE SEQUENCE [LARGE SCALE GENOMIC DNA]</scope>
    <source>
        <strain evidence="2 3">CBS 268.59</strain>
    </source>
</reference>
<dbReference type="PANTHER" id="PTHR47843">
    <property type="entry name" value="BTB DOMAIN-CONTAINING PROTEIN-RELATED"/>
    <property type="match status" value="1"/>
</dbReference>
<comment type="caution">
    <text evidence="2">The sequence shown here is derived from an EMBL/GenBank/DDBJ whole genome shotgun (WGS) entry which is preliminary data.</text>
</comment>
<feature type="domain" description="BTB" evidence="1">
    <location>
        <begin position="33"/>
        <end position="132"/>
    </location>
</feature>
<keyword evidence="3" id="KW-1185">Reference proteome</keyword>
<proteinExistence type="predicted"/>
<accession>A0A8T9CCZ0</accession>